<accession>A0A6A6RXA6</accession>
<keyword evidence="2" id="KW-1185">Reference proteome</keyword>
<organism evidence="1 2">
    <name type="scientific">Massarina eburnea CBS 473.64</name>
    <dbReference type="NCBI Taxonomy" id="1395130"/>
    <lineage>
        <taxon>Eukaryota</taxon>
        <taxon>Fungi</taxon>
        <taxon>Dikarya</taxon>
        <taxon>Ascomycota</taxon>
        <taxon>Pezizomycotina</taxon>
        <taxon>Dothideomycetes</taxon>
        <taxon>Pleosporomycetidae</taxon>
        <taxon>Pleosporales</taxon>
        <taxon>Massarineae</taxon>
        <taxon>Massarinaceae</taxon>
        <taxon>Massarina</taxon>
    </lineage>
</organism>
<dbReference type="EMBL" id="MU006789">
    <property type="protein sequence ID" value="KAF2638594.1"/>
    <property type="molecule type" value="Genomic_DNA"/>
</dbReference>
<evidence type="ECO:0000313" key="1">
    <source>
        <dbReference type="EMBL" id="KAF2638594.1"/>
    </source>
</evidence>
<gene>
    <name evidence="1" type="ORF">P280DRAFT_551226</name>
</gene>
<reference evidence="1" key="1">
    <citation type="journal article" date="2020" name="Stud. Mycol.">
        <title>101 Dothideomycetes genomes: a test case for predicting lifestyles and emergence of pathogens.</title>
        <authorList>
            <person name="Haridas S."/>
            <person name="Albert R."/>
            <person name="Binder M."/>
            <person name="Bloem J."/>
            <person name="Labutti K."/>
            <person name="Salamov A."/>
            <person name="Andreopoulos B."/>
            <person name="Baker S."/>
            <person name="Barry K."/>
            <person name="Bills G."/>
            <person name="Bluhm B."/>
            <person name="Cannon C."/>
            <person name="Castanera R."/>
            <person name="Culley D."/>
            <person name="Daum C."/>
            <person name="Ezra D."/>
            <person name="Gonzalez J."/>
            <person name="Henrissat B."/>
            <person name="Kuo A."/>
            <person name="Liang C."/>
            <person name="Lipzen A."/>
            <person name="Lutzoni F."/>
            <person name="Magnuson J."/>
            <person name="Mondo S."/>
            <person name="Nolan M."/>
            <person name="Ohm R."/>
            <person name="Pangilinan J."/>
            <person name="Park H.-J."/>
            <person name="Ramirez L."/>
            <person name="Alfaro M."/>
            <person name="Sun H."/>
            <person name="Tritt A."/>
            <person name="Yoshinaga Y."/>
            <person name="Zwiers L.-H."/>
            <person name="Turgeon B."/>
            <person name="Goodwin S."/>
            <person name="Spatafora J."/>
            <person name="Crous P."/>
            <person name="Grigoriev I."/>
        </authorList>
    </citation>
    <scope>NUCLEOTIDE SEQUENCE</scope>
    <source>
        <strain evidence="1">CBS 473.64</strain>
    </source>
</reference>
<dbReference type="OrthoDB" id="3796575at2759"/>
<protein>
    <submittedName>
        <fullName evidence="1">Uncharacterized protein</fullName>
    </submittedName>
</protein>
<proteinExistence type="predicted"/>
<evidence type="ECO:0000313" key="2">
    <source>
        <dbReference type="Proteomes" id="UP000799753"/>
    </source>
</evidence>
<name>A0A6A6RXA6_9PLEO</name>
<dbReference type="AlphaFoldDB" id="A0A6A6RXA6"/>
<sequence length="140" mass="13762">MQDICGADAADCGKGFCCSSGMKCVSSSAAEPQCNDLISHGVTVSAIAWSSLATLLNLDPLTSLGLTISTFPHTTMTGTTALPTYSDNVISTTAASVPSKTDPGSALATAHAAGARSGTGVVDVEVLIGAAVGVGMVLGL</sequence>
<dbReference type="Proteomes" id="UP000799753">
    <property type="component" value="Unassembled WGS sequence"/>
</dbReference>